<accession>A0ABX8CDR4</accession>
<feature type="region of interest" description="Disordered" evidence="3">
    <location>
        <begin position="294"/>
        <end position="325"/>
    </location>
</feature>
<keyword evidence="4" id="KW-0732">Signal</keyword>
<evidence type="ECO:0000313" key="7">
    <source>
        <dbReference type="Proteomes" id="UP000678016"/>
    </source>
</evidence>
<evidence type="ECO:0000256" key="3">
    <source>
        <dbReference type="SAM" id="MobiDB-lite"/>
    </source>
</evidence>
<evidence type="ECO:0000256" key="4">
    <source>
        <dbReference type="SAM" id="SignalP"/>
    </source>
</evidence>
<feature type="chain" id="PRO_5045502182" description="Beta-lactamase" evidence="4">
    <location>
        <begin position="37"/>
        <end position="325"/>
    </location>
</feature>
<dbReference type="GO" id="GO:0016787">
    <property type="term" value="F:hydrolase activity"/>
    <property type="evidence" value="ECO:0007669"/>
    <property type="project" value="UniProtKB-KW"/>
</dbReference>
<evidence type="ECO:0000256" key="1">
    <source>
        <dbReference type="ARBA" id="ARBA00018879"/>
    </source>
</evidence>
<sequence>MSADRTPAGYRRPARSAALVLAAALTAGSAAAPAAAAPAAVVTAAAQEPICTSESHPDLARRLDEGIRERVDEREGTVAVGVSAHGGDLTCGLDPDAEFDAASVGKVVVLGALLRTAMDENRELTAEERDLATAMITVSDNDAATELRNRVGAERIQRFLDLAGMDATKPDPEGYVGLMGITVSDQLTLLRLLRTDNDVLGQEEREFARGLMGDVIGEQRWGVPSGAPADAQVHLKNGWLPHTDTGLWRVHSIGGFRDTPVGDYDIVVLTDDNDGMRYGVDTVESVAAEVHSGLTGQDVRIGTPPTDLTRPLSDGSDGSDGSGRA</sequence>
<dbReference type="InterPro" id="IPR006311">
    <property type="entry name" value="TAT_signal"/>
</dbReference>
<dbReference type="InterPro" id="IPR012338">
    <property type="entry name" value="Beta-lactam/transpept-like"/>
</dbReference>
<feature type="domain" description="Beta-lactamase class A catalytic" evidence="5">
    <location>
        <begin position="129"/>
        <end position="246"/>
    </location>
</feature>
<dbReference type="PROSITE" id="PS51318">
    <property type="entry name" value="TAT"/>
    <property type="match status" value="1"/>
</dbReference>
<feature type="signal peptide" evidence="4">
    <location>
        <begin position="1"/>
        <end position="36"/>
    </location>
</feature>
<evidence type="ECO:0000259" key="5">
    <source>
        <dbReference type="Pfam" id="PF13354"/>
    </source>
</evidence>
<dbReference type="SUPFAM" id="SSF56601">
    <property type="entry name" value="beta-lactamase/transpeptidase-like"/>
    <property type="match status" value="1"/>
</dbReference>
<dbReference type="InterPro" id="IPR045155">
    <property type="entry name" value="Beta-lactam_cat"/>
</dbReference>
<keyword evidence="7" id="KW-1185">Reference proteome</keyword>
<dbReference type="PANTHER" id="PTHR35333">
    <property type="entry name" value="BETA-LACTAMASE"/>
    <property type="match status" value="1"/>
</dbReference>
<gene>
    <name evidence="6" type="ORF">KGD83_12050</name>
</gene>
<dbReference type="Proteomes" id="UP000678016">
    <property type="component" value="Chromosome"/>
</dbReference>
<dbReference type="PANTHER" id="PTHR35333:SF3">
    <property type="entry name" value="BETA-LACTAMASE-TYPE TRANSPEPTIDASE FOLD CONTAINING PROTEIN"/>
    <property type="match status" value="1"/>
</dbReference>
<protein>
    <recommendedName>
        <fullName evidence="1">Beta-lactamase</fullName>
    </recommendedName>
    <alternativeName>
        <fullName evidence="2">Penicillinase</fullName>
    </alternativeName>
</protein>
<evidence type="ECO:0000313" key="6">
    <source>
        <dbReference type="EMBL" id="QUX31153.1"/>
    </source>
</evidence>
<organism evidence="6 7">
    <name type="scientific">Nocardiopsis akebiae</name>
    <dbReference type="NCBI Taxonomy" id="2831968"/>
    <lineage>
        <taxon>Bacteria</taxon>
        <taxon>Bacillati</taxon>
        <taxon>Actinomycetota</taxon>
        <taxon>Actinomycetes</taxon>
        <taxon>Streptosporangiales</taxon>
        <taxon>Nocardiopsidaceae</taxon>
        <taxon>Nocardiopsis</taxon>
    </lineage>
</organism>
<name>A0ABX8CDR4_9ACTN</name>
<dbReference type="Pfam" id="PF13354">
    <property type="entry name" value="Beta-lactamase2"/>
    <property type="match status" value="1"/>
</dbReference>
<dbReference type="RefSeq" id="WP_212643846.1">
    <property type="nucleotide sequence ID" value="NZ_CP074132.1"/>
</dbReference>
<dbReference type="InterPro" id="IPR000871">
    <property type="entry name" value="Beta-lactam_class-A"/>
</dbReference>
<evidence type="ECO:0000256" key="2">
    <source>
        <dbReference type="ARBA" id="ARBA00030171"/>
    </source>
</evidence>
<proteinExistence type="predicted"/>
<dbReference type="Gene3D" id="3.40.710.10">
    <property type="entry name" value="DD-peptidase/beta-lactamase superfamily"/>
    <property type="match status" value="1"/>
</dbReference>
<dbReference type="EMBL" id="CP074132">
    <property type="protein sequence ID" value="QUX31153.1"/>
    <property type="molecule type" value="Genomic_DNA"/>
</dbReference>
<reference evidence="7" key="1">
    <citation type="submission" date="2021-05" db="EMBL/GenBank/DDBJ databases">
        <title>Direct Submission.</title>
        <authorList>
            <person name="Li K."/>
            <person name="Gao J."/>
        </authorList>
    </citation>
    <scope>NUCLEOTIDE SEQUENCE [LARGE SCALE GENOMIC DNA]</scope>
    <source>
        <strain evidence="7">HDS12</strain>
    </source>
</reference>
<keyword evidence="6" id="KW-0378">Hydrolase</keyword>